<dbReference type="SUPFAM" id="SSF109604">
    <property type="entry name" value="HD-domain/PDEase-like"/>
    <property type="match status" value="1"/>
</dbReference>
<dbReference type="InterPro" id="IPR006674">
    <property type="entry name" value="HD_domain"/>
</dbReference>
<evidence type="ECO:0000256" key="2">
    <source>
        <dbReference type="ARBA" id="ARBA00001936"/>
    </source>
</evidence>
<dbReference type="RefSeq" id="WP_048691147.1">
    <property type="nucleotide sequence ID" value="NZ_KQ130486.1"/>
</dbReference>
<dbReference type="AlphaFoldDB" id="A0A0J8GYH0"/>
<comment type="cofactor">
    <cofactor evidence="3">
        <name>Co(2+)</name>
        <dbReference type="ChEBI" id="CHEBI:48828"/>
    </cofactor>
</comment>
<sequence>MQSVVDYFVELDHLKLVNRKTYVNDQSRVENSAEHSWHLAMACWNLAEYFELELDHAKLLKLALVHDLGEIDAGDTFLYSDKRQQADKAEREGVERLANHEGNKVKDIVSLWDEQEYGDSKETQLLKAADRLLPLMMNIHTKGRAWKELSVKKSQVLKAHDFIQYTFPPIHDWIKTQAELAVAQGWLIDD</sequence>
<evidence type="ECO:0000313" key="9">
    <source>
        <dbReference type="EMBL" id="KMT65778.1"/>
    </source>
</evidence>
<comment type="catalytic activity">
    <reaction evidence="1">
        <text>a 2'-deoxyribonucleoside 5'-phosphate + H2O = a 2'-deoxyribonucleoside + phosphate</text>
        <dbReference type="Rhea" id="RHEA:36167"/>
        <dbReference type="ChEBI" id="CHEBI:15377"/>
        <dbReference type="ChEBI" id="CHEBI:18274"/>
        <dbReference type="ChEBI" id="CHEBI:43474"/>
        <dbReference type="ChEBI" id="CHEBI:65317"/>
        <dbReference type="EC" id="3.1.3.89"/>
    </reaction>
</comment>
<comment type="caution">
    <text evidence="9">The sequence shown here is derived from an EMBL/GenBank/DDBJ whole genome shotgun (WGS) entry which is preliminary data.</text>
</comment>
<evidence type="ECO:0000259" key="8">
    <source>
        <dbReference type="SMART" id="SM00471"/>
    </source>
</evidence>
<evidence type="ECO:0000256" key="6">
    <source>
        <dbReference type="ARBA" id="ARBA00022723"/>
    </source>
</evidence>
<dbReference type="Gene3D" id="1.10.3210.10">
    <property type="entry name" value="Hypothetical protein af1432"/>
    <property type="match status" value="1"/>
</dbReference>
<evidence type="ECO:0000256" key="1">
    <source>
        <dbReference type="ARBA" id="ARBA00001638"/>
    </source>
</evidence>
<keyword evidence="7 9" id="KW-0378">Hydrolase</keyword>
<dbReference type="CDD" id="cd00077">
    <property type="entry name" value="HDc"/>
    <property type="match status" value="1"/>
</dbReference>
<dbReference type="SMART" id="SM00471">
    <property type="entry name" value="HDc"/>
    <property type="match status" value="1"/>
</dbReference>
<evidence type="ECO:0000256" key="4">
    <source>
        <dbReference type="ARBA" id="ARBA00011738"/>
    </source>
</evidence>
<evidence type="ECO:0000313" key="10">
    <source>
        <dbReference type="Proteomes" id="UP000037600"/>
    </source>
</evidence>
<evidence type="ECO:0000256" key="5">
    <source>
        <dbReference type="ARBA" id="ARBA00012964"/>
    </source>
</evidence>
<name>A0A0J8GYH0_9ALTE</name>
<dbReference type="Proteomes" id="UP000037600">
    <property type="component" value="Unassembled WGS sequence"/>
</dbReference>
<gene>
    <name evidence="9" type="ORF">XM47_07180</name>
</gene>
<keyword evidence="10" id="KW-1185">Reference proteome</keyword>
<accession>A0A0J8GYH0</accession>
<dbReference type="GO" id="GO:0005737">
    <property type="term" value="C:cytoplasm"/>
    <property type="evidence" value="ECO:0007669"/>
    <property type="project" value="TreeGrafter"/>
</dbReference>
<keyword evidence="6" id="KW-0479">Metal-binding</keyword>
<proteinExistence type="predicted"/>
<dbReference type="PANTHER" id="PTHR11845:SF13">
    <property type="entry name" value="5'-DEOXYNUCLEOTIDASE HDDC2"/>
    <property type="match status" value="1"/>
</dbReference>
<dbReference type="OrthoDB" id="9796032at2"/>
<dbReference type="STRING" id="1513271.XM47_07180"/>
<reference evidence="9 10" key="1">
    <citation type="submission" date="2015-04" db="EMBL/GenBank/DDBJ databases">
        <title>Draft Genome Sequence of the Novel Agar-Digesting Marine Bacterium Q1.</title>
        <authorList>
            <person name="Li Y."/>
            <person name="Li D."/>
            <person name="Chen G."/>
            <person name="Du Z."/>
        </authorList>
    </citation>
    <scope>NUCLEOTIDE SEQUENCE [LARGE SCALE GENOMIC DNA]</scope>
    <source>
        <strain evidence="9 10">Q1</strain>
    </source>
</reference>
<dbReference type="EC" id="3.1.3.89" evidence="5"/>
<organism evidence="9 10">
    <name type="scientific">Catenovulum maritimum</name>
    <dbReference type="NCBI Taxonomy" id="1513271"/>
    <lineage>
        <taxon>Bacteria</taxon>
        <taxon>Pseudomonadati</taxon>
        <taxon>Pseudomonadota</taxon>
        <taxon>Gammaproteobacteria</taxon>
        <taxon>Alteromonadales</taxon>
        <taxon>Alteromonadaceae</taxon>
        <taxon>Catenovulum</taxon>
    </lineage>
</organism>
<feature type="domain" description="HD/PDEase" evidence="8">
    <location>
        <begin position="28"/>
        <end position="144"/>
    </location>
</feature>
<dbReference type="GO" id="GO:0046872">
    <property type="term" value="F:metal ion binding"/>
    <property type="evidence" value="ECO:0007669"/>
    <property type="project" value="UniProtKB-KW"/>
</dbReference>
<evidence type="ECO:0000256" key="3">
    <source>
        <dbReference type="ARBA" id="ARBA00001941"/>
    </source>
</evidence>
<dbReference type="PATRIC" id="fig|1513271.3.peg.1470"/>
<comment type="cofactor">
    <cofactor evidence="2">
        <name>Mn(2+)</name>
        <dbReference type="ChEBI" id="CHEBI:29035"/>
    </cofactor>
</comment>
<dbReference type="GO" id="GO:0002953">
    <property type="term" value="F:5'-deoxynucleotidase activity"/>
    <property type="evidence" value="ECO:0007669"/>
    <property type="project" value="UniProtKB-EC"/>
</dbReference>
<comment type="subunit">
    <text evidence="4">Homodimer.</text>
</comment>
<dbReference type="EMBL" id="LAZL01000009">
    <property type="protein sequence ID" value="KMT65778.1"/>
    <property type="molecule type" value="Genomic_DNA"/>
</dbReference>
<evidence type="ECO:0000256" key="7">
    <source>
        <dbReference type="ARBA" id="ARBA00022801"/>
    </source>
</evidence>
<dbReference type="InterPro" id="IPR003607">
    <property type="entry name" value="HD/PDEase_dom"/>
</dbReference>
<dbReference type="InterPro" id="IPR039356">
    <property type="entry name" value="YfbR/HDDC2"/>
</dbReference>
<dbReference type="PANTHER" id="PTHR11845">
    <property type="entry name" value="5'-DEOXYNUCLEOTIDASE HDDC2"/>
    <property type="match status" value="1"/>
</dbReference>
<protein>
    <recommendedName>
        <fullName evidence="5">5'-deoxynucleotidase</fullName>
        <ecNumber evidence="5">3.1.3.89</ecNumber>
    </recommendedName>
</protein>
<dbReference type="Pfam" id="PF13023">
    <property type="entry name" value="HD_3"/>
    <property type="match status" value="1"/>
</dbReference>